<name>A0ABS3AGJ7_9PSED</name>
<dbReference type="EMBL" id="JADEVO010000014">
    <property type="protein sequence ID" value="MBN3965951.1"/>
    <property type="molecule type" value="Genomic_DNA"/>
</dbReference>
<dbReference type="RefSeq" id="WP_205892700.1">
    <property type="nucleotide sequence ID" value="NZ_JADEVO010000014.1"/>
</dbReference>
<comment type="caution">
    <text evidence="2">The sequence shown here is derived from an EMBL/GenBank/DDBJ whole genome shotgun (WGS) entry which is preliminary data.</text>
</comment>
<keyword evidence="3" id="KW-1185">Reference proteome</keyword>
<evidence type="ECO:0000313" key="2">
    <source>
        <dbReference type="EMBL" id="MBN3965951.1"/>
    </source>
</evidence>
<proteinExistence type="predicted"/>
<gene>
    <name evidence="2" type="ORF">IMW75_11765</name>
</gene>
<protein>
    <submittedName>
        <fullName evidence="2">Uncharacterized protein</fullName>
    </submittedName>
</protein>
<accession>A0ABS3AGJ7</accession>
<dbReference type="Proteomes" id="UP000772591">
    <property type="component" value="Unassembled WGS sequence"/>
</dbReference>
<reference evidence="2 3" key="1">
    <citation type="journal article" date="2021" name="Int. J. Syst. Evol. Microbiol.">
        <title>Pseudomonas piscium sp. nov., Pseudomonas pisciculturae sp. nov., Pseudomonas mucoides sp. nov. and Pseudomonas neuropathica sp. nov. isolated from rainbow trout.</title>
        <authorList>
            <person name="Duman M."/>
            <person name="Mulet M."/>
            <person name="Altun S."/>
            <person name="Saticioglu I.B."/>
            <person name="Gomila M."/>
            <person name="Lalucat J."/>
            <person name="Garcia-Valdes E."/>
        </authorList>
    </citation>
    <scope>NUCLEOTIDE SEQUENCE [LARGE SCALE GENOMIC DNA]</scope>
    <source>
        <strain evidence="2 3">LMG 28632</strain>
    </source>
</reference>
<sequence length="200" mass="22093">MATAKPVANIGIQSKSSFPDPEAEHAKDSWTASLKGSRNAPGSLYSISSKCKVSDDEKNLWQKIVYFLRHTFCASNRFFHVDRSTPRAVSFDVLAIKKSIPGDPVHIDARGKIQTLDQECCLLHAHYEHFANASTTGDHSSSKMREIRQTNQSLLDDCIKLKAALGKKSSHDIGLDVLITAYQSPFQGLRVDAPTTPNHD</sequence>
<organism evidence="2 3">
    <name type="scientific">Pseudomonas gregormendelii</name>
    <dbReference type="NCBI Taxonomy" id="1628277"/>
    <lineage>
        <taxon>Bacteria</taxon>
        <taxon>Pseudomonadati</taxon>
        <taxon>Pseudomonadota</taxon>
        <taxon>Gammaproteobacteria</taxon>
        <taxon>Pseudomonadales</taxon>
        <taxon>Pseudomonadaceae</taxon>
        <taxon>Pseudomonas</taxon>
    </lineage>
</organism>
<evidence type="ECO:0000313" key="3">
    <source>
        <dbReference type="Proteomes" id="UP000772591"/>
    </source>
</evidence>
<evidence type="ECO:0000256" key="1">
    <source>
        <dbReference type="SAM" id="MobiDB-lite"/>
    </source>
</evidence>
<feature type="region of interest" description="Disordered" evidence="1">
    <location>
        <begin position="1"/>
        <end position="41"/>
    </location>
</feature>